<dbReference type="Proteomes" id="UP000548476">
    <property type="component" value="Unassembled WGS sequence"/>
</dbReference>
<accession>A0A841FPP5</accession>
<dbReference type="GO" id="GO:0006281">
    <property type="term" value="P:DNA repair"/>
    <property type="evidence" value="ECO:0007669"/>
    <property type="project" value="InterPro"/>
</dbReference>
<sequence>MQLPVMPPVKPMLAKAAARIPAEGHAFEPKWDGFRAIVFRDGDEVEIGSRNERPMTRYFPEMVTAIKAQLPERCVVDGELVIITGDRLDFEALQQRIHPAESRIRLLAEETPAAFVAFDLLALGDEDLTGRPFGERREALERALASAAAPVHLTSISTDPALAGAWFDQFEGAGLDGVVAKPLDGPYTPNARTMLKIKHERTADCVLAGYRVHKEGAHLVGSLLLGLYDESGELLNVGAASAFTMARRAELVTELESLVTDIEGHPWAPEKQESGTRTPRNAEGSRWSGKKDYSFVPLRPERVVEVKYDHLEGQRFRHTAQFKRWRPDREPASCTYEQLEVPVKYDLGDVLSG</sequence>
<dbReference type="InterPro" id="IPR012310">
    <property type="entry name" value="DNA_ligase_ATP-dep_cent"/>
</dbReference>
<dbReference type="CDD" id="cd07970">
    <property type="entry name" value="OBF_DNA_ligase_LigC"/>
    <property type="match status" value="1"/>
</dbReference>
<dbReference type="PANTHER" id="PTHR45674:SF4">
    <property type="entry name" value="DNA LIGASE 1"/>
    <property type="match status" value="1"/>
</dbReference>
<feature type="domain" description="ATP-dependent DNA ligase family profile" evidence="6">
    <location>
        <begin position="106"/>
        <end position="249"/>
    </location>
</feature>
<dbReference type="PROSITE" id="PS00697">
    <property type="entry name" value="DNA_LIGASE_A1"/>
    <property type="match status" value="1"/>
</dbReference>
<dbReference type="PROSITE" id="PS50160">
    <property type="entry name" value="DNA_LIGASE_A3"/>
    <property type="match status" value="1"/>
</dbReference>
<dbReference type="EMBL" id="JACHGT010000007">
    <property type="protein sequence ID" value="MBB6035768.1"/>
    <property type="molecule type" value="Genomic_DNA"/>
</dbReference>
<dbReference type="GO" id="GO:0006310">
    <property type="term" value="P:DNA recombination"/>
    <property type="evidence" value="ECO:0007669"/>
    <property type="project" value="InterPro"/>
</dbReference>
<dbReference type="Gene3D" id="2.40.50.140">
    <property type="entry name" value="Nucleic acid-binding proteins"/>
    <property type="match status" value="1"/>
</dbReference>
<dbReference type="SUPFAM" id="SSF50249">
    <property type="entry name" value="Nucleic acid-binding proteins"/>
    <property type="match status" value="1"/>
</dbReference>
<dbReference type="PANTHER" id="PTHR45674">
    <property type="entry name" value="DNA LIGASE 1/3 FAMILY MEMBER"/>
    <property type="match status" value="1"/>
</dbReference>
<reference evidence="7 8" key="1">
    <citation type="submission" date="2020-08" db="EMBL/GenBank/DDBJ databases">
        <title>Genomic Encyclopedia of Type Strains, Phase IV (KMG-IV): sequencing the most valuable type-strain genomes for metagenomic binning, comparative biology and taxonomic classification.</title>
        <authorList>
            <person name="Goeker M."/>
        </authorList>
    </citation>
    <scope>NUCLEOTIDE SEQUENCE [LARGE SCALE GENOMIC DNA]</scope>
    <source>
        <strain evidence="7 8">YIM 65646</strain>
    </source>
</reference>
<dbReference type="Gene3D" id="3.30.470.30">
    <property type="entry name" value="DNA ligase/mRNA capping enzyme"/>
    <property type="match status" value="1"/>
</dbReference>
<dbReference type="InterPro" id="IPR044117">
    <property type="entry name" value="OBF_LigC-like"/>
</dbReference>
<evidence type="ECO:0000259" key="6">
    <source>
        <dbReference type="PROSITE" id="PS50160"/>
    </source>
</evidence>
<dbReference type="InterPro" id="IPR012340">
    <property type="entry name" value="NA-bd_OB-fold"/>
</dbReference>
<evidence type="ECO:0000313" key="8">
    <source>
        <dbReference type="Proteomes" id="UP000548476"/>
    </source>
</evidence>
<organism evidence="7 8">
    <name type="scientific">Phytomonospora endophytica</name>
    <dbReference type="NCBI Taxonomy" id="714109"/>
    <lineage>
        <taxon>Bacteria</taxon>
        <taxon>Bacillati</taxon>
        <taxon>Actinomycetota</taxon>
        <taxon>Actinomycetes</taxon>
        <taxon>Micromonosporales</taxon>
        <taxon>Micromonosporaceae</taxon>
        <taxon>Phytomonospora</taxon>
    </lineage>
</organism>
<dbReference type="InterPro" id="IPR050191">
    <property type="entry name" value="ATP-dep_DNA_ligase"/>
</dbReference>
<evidence type="ECO:0000256" key="5">
    <source>
        <dbReference type="SAM" id="MobiDB-lite"/>
    </source>
</evidence>
<dbReference type="EC" id="6.5.1.1" evidence="2"/>
<keyword evidence="8" id="KW-1185">Reference proteome</keyword>
<evidence type="ECO:0000256" key="3">
    <source>
        <dbReference type="ARBA" id="ARBA00022598"/>
    </source>
</evidence>
<dbReference type="SUPFAM" id="SSF56091">
    <property type="entry name" value="DNA ligase/mRNA capping enzyme, catalytic domain"/>
    <property type="match status" value="1"/>
</dbReference>
<dbReference type="InterPro" id="IPR016059">
    <property type="entry name" value="DNA_ligase_ATP-dep_CS"/>
</dbReference>
<evidence type="ECO:0000256" key="1">
    <source>
        <dbReference type="ARBA" id="ARBA00007572"/>
    </source>
</evidence>
<protein>
    <recommendedName>
        <fullName evidence="2">DNA ligase (ATP)</fullName>
        <ecNumber evidence="2">6.5.1.1</ecNumber>
    </recommendedName>
</protein>
<proteinExistence type="inferred from homology"/>
<name>A0A841FPP5_9ACTN</name>
<dbReference type="AlphaFoldDB" id="A0A841FPP5"/>
<comment type="similarity">
    <text evidence="1">Belongs to the ATP-dependent DNA ligase family.</text>
</comment>
<dbReference type="NCBIfam" id="NF006078">
    <property type="entry name" value="PRK08224.1"/>
    <property type="match status" value="1"/>
</dbReference>
<comment type="caution">
    <text evidence="7">The sequence shown here is derived from an EMBL/GenBank/DDBJ whole genome shotgun (WGS) entry which is preliminary data.</text>
</comment>
<feature type="compositionally biased region" description="Basic and acidic residues" evidence="5">
    <location>
        <begin position="263"/>
        <end position="274"/>
    </location>
</feature>
<dbReference type="GO" id="GO:0003910">
    <property type="term" value="F:DNA ligase (ATP) activity"/>
    <property type="evidence" value="ECO:0007669"/>
    <property type="project" value="UniProtKB-EC"/>
</dbReference>
<dbReference type="CDD" id="cd07905">
    <property type="entry name" value="Adenylation_DNA_ligase_LigC"/>
    <property type="match status" value="1"/>
</dbReference>
<dbReference type="GO" id="GO:0005524">
    <property type="term" value="F:ATP binding"/>
    <property type="evidence" value="ECO:0007669"/>
    <property type="project" value="InterPro"/>
</dbReference>
<evidence type="ECO:0000256" key="2">
    <source>
        <dbReference type="ARBA" id="ARBA00012727"/>
    </source>
</evidence>
<gene>
    <name evidence="7" type="ORF">HNR73_003632</name>
</gene>
<evidence type="ECO:0000313" key="7">
    <source>
        <dbReference type="EMBL" id="MBB6035768.1"/>
    </source>
</evidence>
<dbReference type="InterPro" id="IPR044119">
    <property type="entry name" value="Adenylation_LigC-like"/>
</dbReference>
<dbReference type="InterPro" id="IPR012309">
    <property type="entry name" value="DNA_ligase_ATP-dep_C"/>
</dbReference>
<dbReference type="Pfam" id="PF04679">
    <property type="entry name" value="DNA_ligase_A_C"/>
    <property type="match status" value="1"/>
</dbReference>
<evidence type="ECO:0000256" key="4">
    <source>
        <dbReference type="ARBA" id="ARBA00034003"/>
    </source>
</evidence>
<keyword evidence="3 7" id="KW-0436">Ligase</keyword>
<dbReference type="Pfam" id="PF01068">
    <property type="entry name" value="DNA_ligase_A_M"/>
    <property type="match status" value="1"/>
</dbReference>
<feature type="region of interest" description="Disordered" evidence="5">
    <location>
        <begin position="263"/>
        <end position="288"/>
    </location>
</feature>
<comment type="catalytic activity">
    <reaction evidence="4">
        <text>ATP + (deoxyribonucleotide)n-3'-hydroxyl + 5'-phospho-(deoxyribonucleotide)m = (deoxyribonucleotide)n+m + AMP + diphosphate.</text>
        <dbReference type="EC" id="6.5.1.1"/>
    </reaction>
</comment>
<dbReference type="RefSeq" id="WP_184788616.1">
    <property type="nucleotide sequence ID" value="NZ_BONT01000075.1"/>
</dbReference>